<dbReference type="Pfam" id="PF00890">
    <property type="entry name" value="FAD_binding_2"/>
    <property type="match status" value="1"/>
</dbReference>
<gene>
    <name evidence="4" type="ORF">S01H4_11408</name>
</gene>
<dbReference type="InterPro" id="IPR003953">
    <property type="entry name" value="FAD-dep_OxRdtase_2_FAD-bd"/>
</dbReference>
<feature type="domain" description="FAD-dependent oxidoreductase 2 FAD-binding" evidence="3">
    <location>
        <begin position="6"/>
        <end position="36"/>
    </location>
</feature>
<evidence type="ECO:0000256" key="1">
    <source>
        <dbReference type="ARBA" id="ARBA00022630"/>
    </source>
</evidence>
<sequence>MPNSNIMIIGAGISGIEAGLTLAEQGYKVILVERTSS</sequence>
<name>X0YG18_9ZZZZ</name>
<keyword evidence="1" id="KW-0285">Flavoprotein</keyword>
<dbReference type="Gene3D" id="3.40.50.720">
    <property type="entry name" value="NAD(P)-binding Rossmann-like Domain"/>
    <property type="match status" value="1"/>
</dbReference>
<evidence type="ECO:0000256" key="2">
    <source>
        <dbReference type="ARBA" id="ARBA00023002"/>
    </source>
</evidence>
<evidence type="ECO:0000313" key="4">
    <source>
        <dbReference type="EMBL" id="GAG54939.1"/>
    </source>
</evidence>
<organism evidence="4">
    <name type="scientific">marine sediment metagenome</name>
    <dbReference type="NCBI Taxonomy" id="412755"/>
    <lineage>
        <taxon>unclassified sequences</taxon>
        <taxon>metagenomes</taxon>
        <taxon>ecological metagenomes</taxon>
    </lineage>
</organism>
<keyword evidence="2" id="KW-0560">Oxidoreductase</keyword>
<comment type="caution">
    <text evidence="4">The sequence shown here is derived from an EMBL/GenBank/DDBJ whole genome shotgun (WGS) entry which is preliminary data.</text>
</comment>
<dbReference type="SUPFAM" id="SSF51971">
    <property type="entry name" value="Nucleotide-binding domain"/>
    <property type="match status" value="1"/>
</dbReference>
<dbReference type="GO" id="GO:0016491">
    <property type="term" value="F:oxidoreductase activity"/>
    <property type="evidence" value="ECO:0007669"/>
    <property type="project" value="UniProtKB-KW"/>
</dbReference>
<dbReference type="AlphaFoldDB" id="X0YG18"/>
<dbReference type="EMBL" id="BART01004600">
    <property type="protein sequence ID" value="GAG54939.1"/>
    <property type="molecule type" value="Genomic_DNA"/>
</dbReference>
<evidence type="ECO:0000259" key="3">
    <source>
        <dbReference type="Pfam" id="PF00890"/>
    </source>
</evidence>
<feature type="non-terminal residue" evidence="4">
    <location>
        <position position="37"/>
    </location>
</feature>
<accession>X0YG18</accession>
<proteinExistence type="predicted"/>
<reference evidence="4" key="1">
    <citation type="journal article" date="2014" name="Front. Microbiol.">
        <title>High frequency of phylogenetically diverse reductive dehalogenase-homologous genes in deep subseafloor sedimentary metagenomes.</title>
        <authorList>
            <person name="Kawai M."/>
            <person name="Futagami T."/>
            <person name="Toyoda A."/>
            <person name="Takaki Y."/>
            <person name="Nishi S."/>
            <person name="Hori S."/>
            <person name="Arai W."/>
            <person name="Tsubouchi T."/>
            <person name="Morono Y."/>
            <person name="Uchiyama I."/>
            <person name="Ito T."/>
            <person name="Fujiyama A."/>
            <person name="Inagaki F."/>
            <person name="Takami H."/>
        </authorList>
    </citation>
    <scope>NUCLEOTIDE SEQUENCE</scope>
    <source>
        <strain evidence="4">Expedition CK06-06</strain>
    </source>
</reference>
<protein>
    <recommendedName>
        <fullName evidence="3">FAD-dependent oxidoreductase 2 FAD-binding domain-containing protein</fullName>
    </recommendedName>
</protein>